<organism evidence="3 4">
    <name type="scientific">Gossypium arboreum</name>
    <name type="common">Tree cotton</name>
    <name type="synonym">Gossypium nanking</name>
    <dbReference type="NCBI Taxonomy" id="29729"/>
    <lineage>
        <taxon>Eukaryota</taxon>
        <taxon>Viridiplantae</taxon>
        <taxon>Streptophyta</taxon>
        <taxon>Embryophyta</taxon>
        <taxon>Tracheophyta</taxon>
        <taxon>Spermatophyta</taxon>
        <taxon>Magnoliopsida</taxon>
        <taxon>eudicotyledons</taxon>
        <taxon>Gunneridae</taxon>
        <taxon>Pentapetalae</taxon>
        <taxon>rosids</taxon>
        <taxon>malvids</taxon>
        <taxon>Malvales</taxon>
        <taxon>Malvaceae</taxon>
        <taxon>Malvoideae</taxon>
        <taxon>Gossypium</taxon>
    </lineage>
</organism>
<dbReference type="Pfam" id="PF13456">
    <property type="entry name" value="RVT_3"/>
    <property type="match status" value="1"/>
</dbReference>
<name>A0ABR0N459_GOSAR</name>
<comment type="caution">
    <text evidence="3">The sequence shown here is derived from an EMBL/GenBank/DDBJ whole genome shotgun (WGS) entry which is preliminary data.</text>
</comment>
<evidence type="ECO:0000313" key="3">
    <source>
        <dbReference type="EMBL" id="KAK5785132.1"/>
    </source>
</evidence>
<protein>
    <recommendedName>
        <fullName evidence="2">RNase H type-1 domain-containing protein</fullName>
    </recommendedName>
</protein>
<evidence type="ECO:0000256" key="1">
    <source>
        <dbReference type="SAM" id="SignalP"/>
    </source>
</evidence>
<dbReference type="Proteomes" id="UP001358586">
    <property type="component" value="Chromosome 11"/>
</dbReference>
<accession>A0ABR0N459</accession>
<dbReference type="InterPro" id="IPR044730">
    <property type="entry name" value="RNase_H-like_dom_plant"/>
</dbReference>
<keyword evidence="4" id="KW-1185">Reference proteome</keyword>
<dbReference type="CDD" id="cd06222">
    <property type="entry name" value="RNase_H_like"/>
    <property type="match status" value="1"/>
</dbReference>
<proteinExistence type="predicted"/>
<feature type="domain" description="RNase H type-1" evidence="2">
    <location>
        <begin position="2"/>
        <end position="57"/>
    </location>
</feature>
<keyword evidence="1" id="KW-0732">Signal</keyword>
<gene>
    <name evidence="3" type="ORF">PVK06_039684</name>
</gene>
<sequence>MGRWVVGFGRNIGCCLVLSAELCAVYDNLGVAWEAGISRLVEESDCWEAIDLLKSQTNALCDGCHGQGCKRTIPGATFFSTTSCLG</sequence>
<reference evidence="3 4" key="1">
    <citation type="submission" date="2023-03" db="EMBL/GenBank/DDBJ databases">
        <title>WGS of Gossypium arboreum.</title>
        <authorList>
            <person name="Yu D."/>
        </authorList>
    </citation>
    <scope>NUCLEOTIDE SEQUENCE [LARGE SCALE GENOMIC DNA]</scope>
    <source>
        <tissue evidence="3">Leaf</tissue>
    </source>
</reference>
<dbReference type="InterPro" id="IPR002156">
    <property type="entry name" value="RNaseH_domain"/>
</dbReference>
<feature type="chain" id="PRO_5046616144" description="RNase H type-1 domain-containing protein" evidence="1">
    <location>
        <begin position="20"/>
        <end position="86"/>
    </location>
</feature>
<feature type="signal peptide" evidence="1">
    <location>
        <begin position="1"/>
        <end position="19"/>
    </location>
</feature>
<evidence type="ECO:0000313" key="4">
    <source>
        <dbReference type="Proteomes" id="UP001358586"/>
    </source>
</evidence>
<dbReference type="EMBL" id="JARKNE010000011">
    <property type="protein sequence ID" value="KAK5785132.1"/>
    <property type="molecule type" value="Genomic_DNA"/>
</dbReference>
<evidence type="ECO:0000259" key="2">
    <source>
        <dbReference type="Pfam" id="PF13456"/>
    </source>
</evidence>